<reference evidence="2" key="1">
    <citation type="journal article" date="2023" name="Mol. Phylogenet. Evol.">
        <title>Genome-scale phylogeny and comparative genomics of the fungal order Sordariales.</title>
        <authorList>
            <person name="Hensen N."/>
            <person name="Bonometti L."/>
            <person name="Westerberg I."/>
            <person name="Brannstrom I.O."/>
            <person name="Guillou S."/>
            <person name="Cros-Aarteil S."/>
            <person name="Calhoun S."/>
            <person name="Haridas S."/>
            <person name="Kuo A."/>
            <person name="Mondo S."/>
            <person name="Pangilinan J."/>
            <person name="Riley R."/>
            <person name="LaButti K."/>
            <person name="Andreopoulos B."/>
            <person name="Lipzen A."/>
            <person name="Chen C."/>
            <person name="Yan M."/>
            <person name="Daum C."/>
            <person name="Ng V."/>
            <person name="Clum A."/>
            <person name="Steindorff A."/>
            <person name="Ohm R.A."/>
            <person name="Martin F."/>
            <person name="Silar P."/>
            <person name="Natvig D.O."/>
            <person name="Lalanne C."/>
            <person name="Gautier V."/>
            <person name="Ament-Velasquez S.L."/>
            <person name="Kruys A."/>
            <person name="Hutchinson M.I."/>
            <person name="Powell A.J."/>
            <person name="Barry K."/>
            <person name="Miller A.N."/>
            <person name="Grigoriev I.V."/>
            <person name="Debuchy R."/>
            <person name="Gladieux P."/>
            <person name="Hiltunen Thoren M."/>
            <person name="Johannesson H."/>
        </authorList>
    </citation>
    <scope>NUCLEOTIDE SEQUENCE</scope>
    <source>
        <strain evidence="2">CBS 731.68</strain>
    </source>
</reference>
<feature type="compositionally biased region" description="Basic residues" evidence="1">
    <location>
        <begin position="109"/>
        <end position="123"/>
    </location>
</feature>
<keyword evidence="3" id="KW-1185">Reference proteome</keyword>
<evidence type="ECO:0000256" key="1">
    <source>
        <dbReference type="SAM" id="MobiDB-lite"/>
    </source>
</evidence>
<dbReference type="AlphaFoldDB" id="A0AAN6Z688"/>
<organism evidence="2 3">
    <name type="scientific">Parathielavia appendiculata</name>
    <dbReference type="NCBI Taxonomy" id="2587402"/>
    <lineage>
        <taxon>Eukaryota</taxon>
        <taxon>Fungi</taxon>
        <taxon>Dikarya</taxon>
        <taxon>Ascomycota</taxon>
        <taxon>Pezizomycotina</taxon>
        <taxon>Sordariomycetes</taxon>
        <taxon>Sordariomycetidae</taxon>
        <taxon>Sordariales</taxon>
        <taxon>Chaetomiaceae</taxon>
        <taxon>Parathielavia</taxon>
    </lineage>
</organism>
<proteinExistence type="predicted"/>
<dbReference type="RefSeq" id="XP_062650378.1">
    <property type="nucleotide sequence ID" value="XM_062786755.1"/>
</dbReference>
<dbReference type="EMBL" id="MU853225">
    <property type="protein sequence ID" value="KAK4126607.1"/>
    <property type="molecule type" value="Genomic_DNA"/>
</dbReference>
<feature type="region of interest" description="Disordered" evidence="1">
    <location>
        <begin position="104"/>
        <end position="136"/>
    </location>
</feature>
<accession>A0AAN6Z688</accession>
<sequence>MAKIHAESAISRSLRGLLMPSPVSGYRPYRGNMSQSRIPGTRVIGASIDWYTRSMPGQFFTSVYDDAALQGWWPWPKEGASSVADPYTGKHCWDDDLYRSYPSIPAGSKPRHAASVSRHHQQHPKAAPSCRWGWGK</sequence>
<dbReference type="Proteomes" id="UP001302602">
    <property type="component" value="Unassembled WGS sequence"/>
</dbReference>
<name>A0AAN6Z688_9PEZI</name>
<protein>
    <submittedName>
        <fullName evidence="2">Uncharacterized protein</fullName>
    </submittedName>
</protein>
<dbReference type="GeneID" id="87823523"/>
<gene>
    <name evidence="2" type="ORF">N657DRAFT_313942</name>
</gene>
<evidence type="ECO:0000313" key="2">
    <source>
        <dbReference type="EMBL" id="KAK4126607.1"/>
    </source>
</evidence>
<reference evidence="2" key="2">
    <citation type="submission" date="2023-05" db="EMBL/GenBank/DDBJ databases">
        <authorList>
            <consortium name="Lawrence Berkeley National Laboratory"/>
            <person name="Steindorff A."/>
            <person name="Hensen N."/>
            <person name="Bonometti L."/>
            <person name="Westerberg I."/>
            <person name="Brannstrom I.O."/>
            <person name="Guillou S."/>
            <person name="Cros-Aarteil S."/>
            <person name="Calhoun S."/>
            <person name="Haridas S."/>
            <person name="Kuo A."/>
            <person name="Mondo S."/>
            <person name="Pangilinan J."/>
            <person name="Riley R."/>
            <person name="Labutti K."/>
            <person name="Andreopoulos B."/>
            <person name="Lipzen A."/>
            <person name="Chen C."/>
            <person name="Yanf M."/>
            <person name="Daum C."/>
            <person name="Ng V."/>
            <person name="Clum A."/>
            <person name="Ohm R."/>
            <person name="Martin F."/>
            <person name="Silar P."/>
            <person name="Natvig D."/>
            <person name="Lalanne C."/>
            <person name="Gautier V."/>
            <person name="Ament-Velasquez S.L."/>
            <person name="Kruys A."/>
            <person name="Hutchinson M.I."/>
            <person name="Powell A.J."/>
            <person name="Barry K."/>
            <person name="Miller A.N."/>
            <person name="Grigoriev I.V."/>
            <person name="Debuchy R."/>
            <person name="Gladieux P."/>
            <person name="Thoren M.H."/>
            <person name="Johannesson H."/>
        </authorList>
    </citation>
    <scope>NUCLEOTIDE SEQUENCE</scope>
    <source>
        <strain evidence="2">CBS 731.68</strain>
    </source>
</reference>
<comment type="caution">
    <text evidence="2">The sequence shown here is derived from an EMBL/GenBank/DDBJ whole genome shotgun (WGS) entry which is preliminary data.</text>
</comment>
<evidence type="ECO:0000313" key="3">
    <source>
        <dbReference type="Proteomes" id="UP001302602"/>
    </source>
</evidence>